<dbReference type="Gene3D" id="2.30.42.10">
    <property type="match status" value="3"/>
</dbReference>
<evidence type="ECO:0000259" key="2">
    <source>
        <dbReference type="PROSITE" id="PS50106"/>
    </source>
</evidence>
<reference evidence="4" key="2">
    <citation type="submission" date="2025-09" db="UniProtKB">
        <authorList>
            <consortium name="Ensembl"/>
        </authorList>
    </citation>
    <scope>IDENTIFICATION</scope>
</reference>
<evidence type="ECO:0000259" key="3">
    <source>
        <dbReference type="PROSITE" id="PS51022"/>
    </source>
</evidence>
<dbReference type="InterPro" id="IPR004172">
    <property type="entry name" value="L27_dom"/>
</dbReference>
<organism evidence="4">
    <name type="scientific">Petromyzon marinus</name>
    <name type="common">Sea lamprey</name>
    <dbReference type="NCBI Taxonomy" id="7757"/>
    <lineage>
        <taxon>Eukaryota</taxon>
        <taxon>Metazoa</taxon>
        <taxon>Chordata</taxon>
        <taxon>Craniata</taxon>
        <taxon>Vertebrata</taxon>
        <taxon>Cyclostomata</taxon>
        <taxon>Hyperoartia</taxon>
        <taxon>Petromyzontiformes</taxon>
        <taxon>Petromyzontidae</taxon>
        <taxon>Petromyzon</taxon>
    </lineage>
</organism>
<dbReference type="SUPFAM" id="SSF50156">
    <property type="entry name" value="PDZ domain-like"/>
    <property type="match status" value="3"/>
</dbReference>
<dbReference type="GeneTree" id="ENSGT00940000155136"/>
<dbReference type="Gene3D" id="1.10.287.650">
    <property type="entry name" value="L27 domain"/>
    <property type="match status" value="1"/>
</dbReference>
<feature type="domain" description="L27" evidence="3">
    <location>
        <begin position="1"/>
        <end position="31"/>
    </location>
</feature>
<protein>
    <recommendedName>
        <fullName evidence="5">PATJ crumbs cell polarity complex component</fullName>
    </recommendedName>
</protein>
<dbReference type="CDD" id="cd06667">
    <property type="entry name" value="PDZ2_MUPP1-like"/>
    <property type="match status" value="1"/>
</dbReference>
<evidence type="ECO:0000256" key="1">
    <source>
        <dbReference type="ARBA" id="ARBA00022553"/>
    </source>
</evidence>
<dbReference type="PANTHER" id="PTHR19964">
    <property type="entry name" value="MULTIPLE PDZ DOMAIN PROTEIN"/>
    <property type="match status" value="1"/>
</dbReference>
<dbReference type="Ensembl" id="ENSPMAT00000005746.1">
    <property type="protein sequence ID" value="ENSPMAP00000005721.1"/>
    <property type="gene ID" value="ENSPMAG00000005206.1"/>
</dbReference>
<dbReference type="PROSITE" id="PS51022">
    <property type="entry name" value="L27"/>
    <property type="match status" value="1"/>
</dbReference>
<dbReference type="GO" id="GO:0005737">
    <property type="term" value="C:cytoplasm"/>
    <property type="evidence" value="ECO:0007669"/>
    <property type="project" value="TreeGrafter"/>
</dbReference>
<dbReference type="InterPro" id="IPR051342">
    <property type="entry name" value="PDZ_scaffold"/>
</dbReference>
<proteinExistence type="predicted"/>
<dbReference type="AlphaFoldDB" id="S4RKI8"/>
<name>S4RKI8_PETMA</name>
<dbReference type="PROSITE" id="PS50106">
    <property type="entry name" value="PDZ"/>
    <property type="match status" value="3"/>
</dbReference>
<feature type="domain" description="PDZ" evidence="2">
    <location>
        <begin position="197"/>
        <end position="277"/>
    </location>
</feature>
<keyword evidence="1" id="KW-0597">Phosphoprotein</keyword>
<dbReference type="OMA" id="VPWDGIC"/>
<reference evidence="4" key="1">
    <citation type="submission" date="2025-08" db="UniProtKB">
        <authorList>
            <consortium name="Ensembl"/>
        </authorList>
    </citation>
    <scope>IDENTIFICATION</scope>
</reference>
<evidence type="ECO:0000313" key="4">
    <source>
        <dbReference type="Ensembl" id="ENSPMAP00000005721.1"/>
    </source>
</evidence>
<evidence type="ECO:0008006" key="5">
    <source>
        <dbReference type="Google" id="ProtNLM"/>
    </source>
</evidence>
<accession>S4RKI8</accession>
<sequence>LRLLKDTLQSSTFRSIFALQGSIAQLDKQLDSLPSRRVSQYDFSPSGELVFEEHGTSVPIVQLPVAPLPPTVDDEDFTLVVKHLAQGRLVHFVDLDKPEGVGLGFSVMGVRSKNGHNGIFIKAIHADSIVGRWARLQEGDQILAINGMPLDERVSQEQAVRLLQTTTGPVQLVVARFSHDTETPPTEVGGGLEQTESIELVTTGSGMGFGIVGNRATGIIVKTILPGGVADRDGRLCTGDRILSIGDMDVRGKGSEEVISILRQCGSRVHLLVAHGEPGEQLPATPSPALAQTPPYLPPVVDEEGVDDDVEVYDVELTKGGHGLGINLTSTGDNTGIVVRSMVPGSLAERDGRIGVDDQIVAVDGIFIGALSSTDALSLLCSTGRTVCLSLVKNRAS</sequence>
<dbReference type="InterPro" id="IPR001478">
    <property type="entry name" value="PDZ"/>
</dbReference>
<dbReference type="GO" id="GO:0005923">
    <property type="term" value="C:bicellular tight junction"/>
    <property type="evidence" value="ECO:0007669"/>
    <property type="project" value="TreeGrafter"/>
</dbReference>
<dbReference type="InterPro" id="IPR036034">
    <property type="entry name" value="PDZ_sf"/>
</dbReference>
<feature type="domain" description="PDZ" evidence="2">
    <location>
        <begin position="92"/>
        <end position="178"/>
    </location>
</feature>
<dbReference type="SMART" id="SM00228">
    <property type="entry name" value="PDZ"/>
    <property type="match status" value="3"/>
</dbReference>
<dbReference type="GO" id="GO:0045177">
    <property type="term" value="C:apical part of cell"/>
    <property type="evidence" value="ECO:0007669"/>
    <property type="project" value="TreeGrafter"/>
</dbReference>
<dbReference type="GO" id="GO:0005886">
    <property type="term" value="C:plasma membrane"/>
    <property type="evidence" value="ECO:0007669"/>
    <property type="project" value="TreeGrafter"/>
</dbReference>
<dbReference type="GO" id="GO:0120192">
    <property type="term" value="P:tight junction assembly"/>
    <property type="evidence" value="ECO:0007669"/>
    <property type="project" value="TreeGrafter"/>
</dbReference>
<dbReference type="HOGENOM" id="CLU_006771_0_0_1"/>
<dbReference type="Pfam" id="PF00595">
    <property type="entry name" value="PDZ"/>
    <property type="match status" value="3"/>
</dbReference>
<dbReference type="PANTHER" id="PTHR19964:SF11">
    <property type="entry name" value="INAD-LIKE PROTEIN"/>
    <property type="match status" value="1"/>
</dbReference>
<feature type="domain" description="PDZ" evidence="2">
    <location>
        <begin position="314"/>
        <end position="395"/>
    </location>
</feature>
<dbReference type="STRING" id="7757.ENSPMAP00000005721"/>